<evidence type="ECO:0000313" key="3">
    <source>
        <dbReference type="EnsemblFungi" id="EJT70022"/>
    </source>
</evidence>
<evidence type="ECO:0000313" key="4">
    <source>
        <dbReference type="Proteomes" id="UP000006039"/>
    </source>
</evidence>
<name>J3PFC0_GAET3</name>
<feature type="region of interest" description="Disordered" evidence="1">
    <location>
        <begin position="126"/>
        <end position="156"/>
    </location>
</feature>
<reference evidence="4" key="1">
    <citation type="submission" date="2010-07" db="EMBL/GenBank/DDBJ databases">
        <title>The genome sequence of Gaeumannomyces graminis var. tritici strain R3-111a-1.</title>
        <authorList>
            <consortium name="The Broad Institute Genome Sequencing Platform"/>
            <person name="Ma L.-J."/>
            <person name="Dead R."/>
            <person name="Young S."/>
            <person name="Zeng Q."/>
            <person name="Koehrsen M."/>
            <person name="Alvarado L."/>
            <person name="Berlin A."/>
            <person name="Chapman S.B."/>
            <person name="Chen Z."/>
            <person name="Freedman E."/>
            <person name="Gellesch M."/>
            <person name="Goldberg J."/>
            <person name="Griggs A."/>
            <person name="Gujja S."/>
            <person name="Heilman E.R."/>
            <person name="Heiman D."/>
            <person name="Hepburn T."/>
            <person name="Howarth C."/>
            <person name="Jen D."/>
            <person name="Larson L."/>
            <person name="Mehta T."/>
            <person name="Neiman D."/>
            <person name="Pearson M."/>
            <person name="Roberts A."/>
            <person name="Saif S."/>
            <person name="Shea T."/>
            <person name="Shenoy N."/>
            <person name="Sisk P."/>
            <person name="Stolte C."/>
            <person name="Sykes S."/>
            <person name="Walk T."/>
            <person name="White J."/>
            <person name="Yandava C."/>
            <person name="Haas B."/>
            <person name="Nusbaum C."/>
            <person name="Birren B."/>
        </authorList>
    </citation>
    <scope>NUCLEOTIDE SEQUENCE [LARGE SCALE GENOMIC DNA]</scope>
    <source>
        <strain evidence="4">R3-111a-1</strain>
    </source>
</reference>
<reference evidence="2" key="2">
    <citation type="submission" date="2010-07" db="EMBL/GenBank/DDBJ databases">
        <authorList>
            <consortium name="The Broad Institute Genome Sequencing Platform"/>
            <consortium name="Broad Institute Genome Sequencing Center for Infectious Disease"/>
            <person name="Ma L.-J."/>
            <person name="Dead R."/>
            <person name="Young S."/>
            <person name="Zeng Q."/>
            <person name="Koehrsen M."/>
            <person name="Alvarado L."/>
            <person name="Berlin A."/>
            <person name="Chapman S.B."/>
            <person name="Chen Z."/>
            <person name="Freedman E."/>
            <person name="Gellesch M."/>
            <person name="Goldberg J."/>
            <person name="Griggs A."/>
            <person name="Gujja S."/>
            <person name="Heilman E.R."/>
            <person name="Heiman D."/>
            <person name="Hepburn T."/>
            <person name="Howarth C."/>
            <person name="Jen D."/>
            <person name="Larson L."/>
            <person name="Mehta T."/>
            <person name="Neiman D."/>
            <person name="Pearson M."/>
            <person name="Roberts A."/>
            <person name="Saif S."/>
            <person name="Shea T."/>
            <person name="Shenoy N."/>
            <person name="Sisk P."/>
            <person name="Stolte C."/>
            <person name="Sykes S."/>
            <person name="Walk T."/>
            <person name="White J."/>
            <person name="Yandava C."/>
            <person name="Haas B."/>
            <person name="Nusbaum C."/>
            <person name="Birren B."/>
        </authorList>
    </citation>
    <scope>NUCLEOTIDE SEQUENCE</scope>
    <source>
        <strain evidence="2">R3-111a-1</strain>
    </source>
</reference>
<organism evidence="2">
    <name type="scientific">Gaeumannomyces tritici (strain R3-111a-1)</name>
    <name type="common">Wheat and barley take-all root rot fungus</name>
    <name type="synonym">Gaeumannomyces graminis var. tritici</name>
    <dbReference type="NCBI Taxonomy" id="644352"/>
    <lineage>
        <taxon>Eukaryota</taxon>
        <taxon>Fungi</taxon>
        <taxon>Dikarya</taxon>
        <taxon>Ascomycota</taxon>
        <taxon>Pezizomycotina</taxon>
        <taxon>Sordariomycetes</taxon>
        <taxon>Sordariomycetidae</taxon>
        <taxon>Magnaporthales</taxon>
        <taxon>Magnaporthaceae</taxon>
        <taxon>Gaeumannomyces</taxon>
    </lineage>
</organism>
<feature type="compositionally biased region" description="Basic and acidic residues" evidence="1">
    <location>
        <begin position="136"/>
        <end position="146"/>
    </location>
</feature>
<dbReference type="AlphaFoldDB" id="J3PFC0"/>
<reference evidence="2" key="3">
    <citation type="submission" date="2010-09" db="EMBL/GenBank/DDBJ databases">
        <title>Annotation of Gaeumannomyces graminis var. tritici R3-111a-1.</title>
        <authorList>
            <consortium name="The Broad Institute Genome Sequencing Platform"/>
            <person name="Ma L.-J."/>
            <person name="Dead R."/>
            <person name="Young S.K."/>
            <person name="Zeng Q."/>
            <person name="Gargeya S."/>
            <person name="Fitzgerald M."/>
            <person name="Haas B."/>
            <person name="Abouelleil A."/>
            <person name="Alvarado L."/>
            <person name="Arachchi H.M."/>
            <person name="Berlin A."/>
            <person name="Brown A."/>
            <person name="Chapman S.B."/>
            <person name="Chen Z."/>
            <person name="Dunbar C."/>
            <person name="Freedman E."/>
            <person name="Gearin G."/>
            <person name="Gellesch M."/>
            <person name="Goldberg J."/>
            <person name="Griggs A."/>
            <person name="Gujja S."/>
            <person name="Heiman D."/>
            <person name="Howarth C."/>
            <person name="Larson L."/>
            <person name="Lui A."/>
            <person name="MacDonald P.J.P."/>
            <person name="Mehta T."/>
            <person name="Montmayeur A."/>
            <person name="Murphy C."/>
            <person name="Neiman D."/>
            <person name="Pearson M."/>
            <person name="Priest M."/>
            <person name="Roberts A."/>
            <person name="Saif S."/>
            <person name="Shea T."/>
            <person name="Shenoy N."/>
            <person name="Sisk P."/>
            <person name="Stolte C."/>
            <person name="Sykes S."/>
            <person name="Yandava C."/>
            <person name="Wortman J."/>
            <person name="Nusbaum C."/>
            <person name="Birren B."/>
        </authorList>
    </citation>
    <scope>NUCLEOTIDE SEQUENCE</scope>
    <source>
        <strain evidence="2">R3-111a-1</strain>
    </source>
</reference>
<reference evidence="3" key="4">
    <citation type="journal article" date="2015" name="G3 (Bethesda)">
        <title>Genome sequences of three phytopathogenic species of the Magnaporthaceae family of fungi.</title>
        <authorList>
            <person name="Okagaki L.H."/>
            <person name="Nunes C.C."/>
            <person name="Sailsbery J."/>
            <person name="Clay B."/>
            <person name="Brown D."/>
            <person name="John T."/>
            <person name="Oh Y."/>
            <person name="Young N."/>
            <person name="Fitzgerald M."/>
            <person name="Haas B.J."/>
            <person name="Zeng Q."/>
            <person name="Young S."/>
            <person name="Adiconis X."/>
            <person name="Fan L."/>
            <person name="Levin J.Z."/>
            <person name="Mitchell T.K."/>
            <person name="Okubara P.A."/>
            <person name="Farman M.L."/>
            <person name="Kohn L.M."/>
            <person name="Birren B."/>
            <person name="Ma L.-J."/>
            <person name="Dean R.A."/>
        </authorList>
    </citation>
    <scope>NUCLEOTIDE SEQUENCE</scope>
    <source>
        <strain evidence="3">R3-111a-1</strain>
    </source>
</reference>
<protein>
    <submittedName>
        <fullName evidence="2 3">Uncharacterized protein</fullName>
    </submittedName>
</protein>
<dbReference type="Proteomes" id="UP000006039">
    <property type="component" value="Unassembled WGS sequence"/>
</dbReference>
<keyword evidence="4" id="KW-1185">Reference proteome</keyword>
<dbReference type="EnsemblFungi" id="EJT70022">
    <property type="protein sequence ID" value="EJT70022"/>
    <property type="gene ID" value="GGTG_12197"/>
</dbReference>
<reference evidence="3" key="5">
    <citation type="submission" date="2018-04" db="UniProtKB">
        <authorList>
            <consortium name="EnsemblFungi"/>
        </authorList>
    </citation>
    <scope>IDENTIFICATION</scope>
    <source>
        <strain evidence="3">R3-111a-1</strain>
    </source>
</reference>
<dbReference type="EMBL" id="GL385402">
    <property type="protein sequence ID" value="EJT70022.1"/>
    <property type="molecule type" value="Genomic_DNA"/>
</dbReference>
<dbReference type="GeneID" id="20352655"/>
<sequence length="156" mass="16448">MAGGSSVRATIPNALNKKIKNKNKNTPCPVLLHFVAPKGINPARVTVHKALAAAAAACTRPVRQGGTRPARRRCRSGRFEQAGAALASNQKHSGGAEALAGRDGVAFLVSLRLRCCWVDGPPGNCPSSLTNGRTETNQDQHHEPRSTKCSPPSIPK</sequence>
<dbReference type="RefSeq" id="XP_009228356.1">
    <property type="nucleotide sequence ID" value="XM_009230092.1"/>
</dbReference>
<gene>
    <name evidence="3" type="primary">20352655</name>
    <name evidence="2" type="ORF">GGTG_12197</name>
</gene>
<evidence type="ECO:0000313" key="2">
    <source>
        <dbReference type="EMBL" id="EJT70022.1"/>
    </source>
</evidence>
<feature type="compositionally biased region" description="Polar residues" evidence="1">
    <location>
        <begin position="126"/>
        <end position="135"/>
    </location>
</feature>
<dbReference type="VEuPathDB" id="FungiDB:GGTG_12197"/>
<evidence type="ECO:0000256" key="1">
    <source>
        <dbReference type="SAM" id="MobiDB-lite"/>
    </source>
</evidence>
<accession>J3PFC0</accession>
<dbReference type="HOGENOM" id="CLU_1686699_0_0_1"/>
<proteinExistence type="predicted"/>